<keyword evidence="4" id="KW-0658">Purine biosynthesis</keyword>
<dbReference type="AlphaFoldDB" id="A0AAU9VMF8"/>
<evidence type="ECO:0000256" key="1">
    <source>
        <dbReference type="ARBA" id="ARBA00001958"/>
    </source>
</evidence>
<feature type="domain" description="IMP dehydrogenase/GMP reductase" evidence="9">
    <location>
        <begin position="10"/>
        <end position="364"/>
    </location>
</feature>
<evidence type="ECO:0000313" key="10">
    <source>
        <dbReference type="EMBL" id="CAH2763365.1"/>
    </source>
</evidence>
<evidence type="ECO:0000256" key="5">
    <source>
        <dbReference type="ARBA" id="ARBA00022958"/>
    </source>
</evidence>
<sequence>MMNGKVIKEAYTFDDLLLVPAKSEVVPAQVKLQTRLTDKITLNIPIVSAAMDTVTEDAMAIMLAKLGGMGFVHKNMPVEAQAAMIKAVKETEVESSFEDANIDPQGRLRVGAAVGVGESSLERVRALVEAGVDIVAVDSAHGHSQGVIDTVRMIRAEFPELDIVGGNIVTAQGATDLIYAGANVIKVGVGPGSICTTRVVAGVGVPQLTAVNDVYSVARQYGVGVIADGGIKLSGDIAKALAAGGSCVMLGGLLAGTEETPGEVMEVFGKKVKGYVGMGSLSAMQRGSSDRYFQGGVSELKKLVPEGIEATVPFKGSIRDVIYQMLGGLRSGMGYCGCGTIEEMHQKAQFVKITGAGLRESHPHDVDNVKEAPNYHGK</sequence>
<dbReference type="InterPro" id="IPR001093">
    <property type="entry name" value="IMP_DH_GMPRt"/>
</dbReference>
<dbReference type="PANTHER" id="PTHR11911">
    <property type="entry name" value="INOSINE-5-MONOPHOSPHATE DEHYDROGENASE RELATED"/>
    <property type="match status" value="1"/>
</dbReference>
<dbReference type="InterPro" id="IPR015875">
    <property type="entry name" value="IMP_DH/GMP_Rdtase_CS"/>
</dbReference>
<dbReference type="EMBL" id="OW659496">
    <property type="protein sequence ID" value="CAH2763365.1"/>
    <property type="molecule type" value="Genomic_DNA"/>
</dbReference>
<keyword evidence="6 11" id="KW-0560">Oxidoreductase</keyword>
<evidence type="ECO:0000256" key="3">
    <source>
        <dbReference type="ARBA" id="ARBA00022749"/>
    </source>
</evidence>
<comment type="cofactor">
    <cofactor evidence="1">
        <name>K(+)</name>
        <dbReference type="ChEBI" id="CHEBI:29103"/>
    </cofactor>
</comment>
<reference evidence="11" key="1">
    <citation type="submission" date="2022-04" db="EMBL/GenBank/DDBJ databases">
        <authorList>
            <person name="Forde T."/>
        </authorList>
    </citation>
    <scope>NUCLEOTIDE SEQUENCE</scope>
    <source>
        <strain evidence="11">A18Y016a</strain>
        <strain evidence="10">A18Y020d</strain>
    </source>
</reference>
<organism evidence="11 13">
    <name type="scientific">Erysipelothrix amsterdamensis</name>
    <dbReference type="NCBI Taxonomy" id="2929157"/>
    <lineage>
        <taxon>Bacteria</taxon>
        <taxon>Bacillati</taxon>
        <taxon>Bacillota</taxon>
        <taxon>Erysipelotrichia</taxon>
        <taxon>Erysipelotrichales</taxon>
        <taxon>Erysipelotrichaceae</taxon>
        <taxon>Erysipelothrix</taxon>
    </lineage>
</organism>
<dbReference type="PANTHER" id="PTHR11911:SF111">
    <property type="entry name" value="INOSINE-5'-MONOPHOSPHATE DEHYDROGENASE"/>
    <property type="match status" value="1"/>
</dbReference>
<dbReference type="Proteomes" id="UP001154095">
    <property type="component" value="Chromosome"/>
</dbReference>
<dbReference type="EMBL" id="OW659477">
    <property type="protein sequence ID" value="CAH2763409.1"/>
    <property type="molecule type" value="Genomic_DNA"/>
</dbReference>
<evidence type="ECO:0000256" key="4">
    <source>
        <dbReference type="ARBA" id="ARBA00022755"/>
    </source>
</evidence>
<gene>
    <name evidence="11" type="primary">guaB</name>
    <name evidence="11" type="ORF">ERYAMS2_01710</name>
    <name evidence="10" type="ORF">ERYAMS_01415</name>
</gene>
<dbReference type="GO" id="GO:0003938">
    <property type="term" value="F:IMP dehydrogenase activity"/>
    <property type="evidence" value="ECO:0007669"/>
    <property type="project" value="UniProtKB-EC"/>
</dbReference>
<keyword evidence="12" id="KW-1185">Reference proteome</keyword>
<dbReference type="CDD" id="cd00381">
    <property type="entry name" value="IMPDH"/>
    <property type="match status" value="1"/>
</dbReference>
<dbReference type="PROSITE" id="PS00487">
    <property type="entry name" value="IMP_DH_GMP_RED"/>
    <property type="match status" value="1"/>
</dbReference>
<dbReference type="EC" id="1.1.1.205" evidence="11"/>
<keyword evidence="3" id="KW-0332">GMP biosynthesis</keyword>
<keyword evidence="7" id="KW-0520">NAD</keyword>
<comment type="similarity">
    <text evidence="2">Belongs to the IMPDH/GMPR family.</text>
</comment>
<evidence type="ECO:0000256" key="6">
    <source>
        <dbReference type="ARBA" id="ARBA00023002"/>
    </source>
</evidence>
<evidence type="ECO:0000313" key="12">
    <source>
        <dbReference type="Proteomes" id="UP001154095"/>
    </source>
</evidence>
<evidence type="ECO:0000259" key="9">
    <source>
        <dbReference type="Pfam" id="PF00478"/>
    </source>
</evidence>
<evidence type="ECO:0000313" key="13">
    <source>
        <dbReference type="Proteomes" id="UP001154111"/>
    </source>
</evidence>
<evidence type="ECO:0000256" key="2">
    <source>
        <dbReference type="ARBA" id="ARBA00005502"/>
    </source>
</evidence>
<dbReference type="Proteomes" id="UP001154111">
    <property type="component" value="Chromosome"/>
</dbReference>
<comment type="catalytic activity">
    <reaction evidence="8">
        <text>IMP + NAD(+) + H2O = XMP + NADH + H(+)</text>
        <dbReference type="Rhea" id="RHEA:11708"/>
        <dbReference type="ChEBI" id="CHEBI:15377"/>
        <dbReference type="ChEBI" id="CHEBI:15378"/>
        <dbReference type="ChEBI" id="CHEBI:57464"/>
        <dbReference type="ChEBI" id="CHEBI:57540"/>
        <dbReference type="ChEBI" id="CHEBI:57945"/>
        <dbReference type="ChEBI" id="CHEBI:58053"/>
        <dbReference type="EC" id="1.1.1.205"/>
    </reaction>
</comment>
<dbReference type="FunFam" id="3.20.20.70:FF:000424">
    <property type="entry name" value="Inosine-5'-monophosphate dehydrogenase 2"/>
    <property type="match status" value="1"/>
</dbReference>
<keyword evidence="5" id="KW-0630">Potassium</keyword>
<dbReference type="SMART" id="SM01240">
    <property type="entry name" value="IMPDH"/>
    <property type="match status" value="1"/>
</dbReference>
<dbReference type="GO" id="GO:0006177">
    <property type="term" value="P:GMP biosynthetic process"/>
    <property type="evidence" value="ECO:0007669"/>
    <property type="project" value="UniProtKB-KW"/>
</dbReference>
<evidence type="ECO:0000313" key="11">
    <source>
        <dbReference type="EMBL" id="CAH2763409.1"/>
    </source>
</evidence>
<evidence type="ECO:0000256" key="8">
    <source>
        <dbReference type="ARBA" id="ARBA00048028"/>
    </source>
</evidence>
<protein>
    <submittedName>
        <fullName evidence="11">IMP dehydrogenase</fullName>
        <ecNumber evidence="11">1.1.1.205</ecNumber>
    </submittedName>
</protein>
<dbReference type="InterPro" id="IPR005990">
    <property type="entry name" value="IMP_DH"/>
</dbReference>
<name>A0AAU9VMF8_9FIRM</name>
<accession>A0AAU9VMF8</accession>
<dbReference type="Pfam" id="PF00478">
    <property type="entry name" value="IMPDH"/>
    <property type="match status" value="1"/>
</dbReference>
<proteinExistence type="inferred from homology"/>
<dbReference type="GO" id="GO:0006183">
    <property type="term" value="P:GTP biosynthetic process"/>
    <property type="evidence" value="ECO:0007669"/>
    <property type="project" value="TreeGrafter"/>
</dbReference>
<evidence type="ECO:0000256" key="7">
    <source>
        <dbReference type="ARBA" id="ARBA00023027"/>
    </source>
</evidence>